<dbReference type="GO" id="GO:0000724">
    <property type="term" value="P:double-strand break repair via homologous recombination"/>
    <property type="evidence" value="ECO:0007669"/>
    <property type="project" value="TreeGrafter"/>
</dbReference>
<dbReference type="KEGG" id="bmic:BmR1_04g07262"/>
<dbReference type="AlphaFoldDB" id="A0A1N6LXY6"/>
<protein>
    <submittedName>
        <fullName evidence="4">Replication factor A protein 3, putative (RPA3)</fullName>
    </submittedName>
</protein>
<dbReference type="GO" id="GO:0006298">
    <property type="term" value="P:mismatch repair"/>
    <property type="evidence" value="ECO:0007669"/>
    <property type="project" value="TreeGrafter"/>
</dbReference>
<dbReference type="GO" id="GO:0003697">
    <property type="term" value="F:single-stranded DNA binding"/>
    <property type="evidence" value="ECO:0007669"/>
    <property type="project" value="TreeGrafter"/>
</dbReference>
<gene>
    <name evidence="4" type="ORF">BmR1_04g07262</name>
</gene>
<reference evidence="4 5" key="1">
    <citation type="journal article" date="2012" name="Nucleic Acids Res.">
        <title>Sequencing of the smallest Apicomplexan genome from the human pathogen Babesia microti.</title>
        <authorList>
            <person name="Cornillot E."/>
            <person name="Hadj-Kaddour K."/>
            <person name="Dassouli A."/>
            <person name="Noel B."/>
            <person name="Ranwez V."/>
            <person name="Vacherie B."/>
            <person name="Augagneur Y."/>
            <person name="Bres V."/>
            <person name="Duclos A."/>
            <person name="Randazzo S."/>
            <person name="Carcy B."/>
            <person name="Debierre-Grockiego F."/>
            <person name="Delbecq S."/>
            <person name="Moubri-Menage K."/>
            <person name="Shams-Eldin H."/>
            <person name="Usmani-Brown S."/>
            <person name="Bringaud F."/>
            <person name="Wincker P."/>
            <person name="Vivares C.P."/>
            <person name="Schwarz R.T."/>
            <person name="Schetters T.P."/>
            <person name="Krause P.J."/>
            <person name="Gorenflot A."/>
            <person name="Berry V."/>
            <person name="Barbe V."/>
            <person name="Ben Mamoun C."/>
        </authorList>
    </citation>
    <scope>NUCLEOTIDE SEQUENCE [LARGE SCALE GENOMIC DNA]</scope>
    <source>
        <strain evidence="4 5">RI</strain>
    </source>
</reference>
<accession>A0A1N6LXY6</accession>
<dbReference type="GO" id="GO:0005662">
    <property type="term" value="C:DNA replication factor A complex"/>
    <property type="evidence" value="ECO:0007669"/>
    <property type="project" value="TreeGrafter"/>
</dbReference>
<dbReference type="GO" id="GO:0006289">
    <property type="term" value="P:nucleotide-excision repair"/>
    <property type="evidence" value="ECO:0007669"/>
    <property type="project" value="TreeGrafter"/>
</dbReference>
<evidence type="ECO:0000313" key="5">
    <source>
        <dbReference type="Proteomes" id="UP000002899"/>
    </source>
</evidence>
<dbReference type="PANTHER" id="PTHR15114:SF1">
    <property type="entry name" value="REPLICATION PROTEIN A 14 KDA SUBUNIT"/>
    <property type="match status" value="1"/>
</dbReference>
<dbReference type="RefSeq" id="XP_021337800.1">
    <property type="nucleotide sequence ID" value="XM_021482592.1"/>
</dbReference>
<dbReference type="VEuPathDB" id="PiroplasmaDB:BmR1_04g07262"/>
<dbReference type="PANTHER" id="PTHR15114">
    <property type="entry name" value="REPLICATION PROTEIN A3"/>
    <property type="match status" value="1"/>
</dbReference>
<reference evidence="4 5" key="2">
    <citation type="journal article" date="2013" name="PLoS ONE">
        <title>Whole genome mapping and re-organization of the nuclear and mitochondrial genomes of Babesia microti isolates.</title>
        <authorList>
            <person name="Cornillot E."/>
            <person name="Dassouli A."/>
            <person name="Garg A."/>
            <person name="Pachikara N."/>
            <person name="Randazzo S."/>
            <person name="Depoix D."/>
            <person name="Carcy B."/>
            <person name="Delbecq S."/>
            <person name="Frutos R."/>
            <person name="Silva J.C."/>
            <person name="Sutton R."/>
            <person name="Krause P.J."/>
            <person name="Mamoun C.B."/>
        </authorList>
    </citation>
    <scope>NUCLEOTIDE SEQUENCE [LARGE SCALE GENOMIC DNA]</scope>
    <source>
        <strain evidence="4 5">RI</strain>
    </source>
</reference>
<dbReference type="GO" id="GO:0006260">
    <property type="term" value="P:DNA replication"/>
    <property type="evidence" value="ECO:0007669"/>
    <property type="project" value="InterPro"/>
</dbReference>
<dbReference type="InterPro" id="IPR012340">
    <property type="entry name" value="NA-bd_OB-fold"/>
</dbReference>
<dbReference type="SUPFAM" id="SSF50249">
    <property type="entry name" value="Nucleic acid-binding proteins"/>
    <property type="match status" value="1"/>
</dbReference>
<dbReference type="Gene3D" id="2.40.50.140">
    <property type="entry name" value="Nucleic acid-binding proteins"/>
    <property type="match status" value="1"/>
</dbReference>
<evidence type="ECO:0000313" key="4">
    <source>
        <dbReference type="EMBL" id="SIO73735.1"/>
    </source>
</evidence>
<evidence type="ECO:0000256" key="1">
    <source>
        <dbReference type="ARBA" id="ARBA00004123"/>
    </source>
</evidence>
<comment type="similarity">
    <text evidence="2">Belongs to the replication factor A protein 3 family.</text>
</comment>
<evidence type="ECO:0000256" key="2">
    <source>
        <dbReference type="ARBA" id="ARBA00009761"/>
    </source>
</evidence>
<dbReference type="Proteomes" id="UP000002899">
    <property type="component" value="Chromosome IV"/>
</dbReference>
<evidence type="ECO:0000256" key="3">
    <source>
        <dbReference type="ARBA" id="ARBA00023242"/>
    </source>
</evidence>
<dbReference type="Pfam" id="PF08661">
    <property type="entry name" value="Rep_fac-A_3"/>
    <property type="match status" value="1"/>
</dbReference>
<reference evidence="4 5" key="3">
    <citation type="journal article" date="2016" name="Sci. Rep.">
        <title>Genome-wide diversity and gene expression profiling of Babesia microti isolates identify polymorphic genes that mediate host-pathogen interactions.</title>
        <authorList>
            <person name="Silva J.C."/>
            <person name="Cornillot E."/>
            <person name="McCracken C."/>
            <person name="Usmani-Brown S."/>
            <person name="Dwivedi A."/>
            <person name="Ifeonu O.O."/>
            <person name="Crabtree J."/>
            <person name="Gotia H.T."/>
            <person name="Virji A.Z."/>
            <person name="Reynes C."/>
            <person name="Colinge J."/>
            <person name="Kumar V."/>
            <person name="Lawres L."/>
            <person name="Pazzi J.E."/>
            <person name="Pablo J.V."/>
            <person name="Hung C."/>
            <person name="Brancato J."/>
            <person name="Kumari P."/>
            <person name="Orvis J."/>
            <person name="Tretina K."/>
            <person name="Chibucos M."/>
            <person name="Ott S."/>
            <person name="Sadzewicz L."/>
            <person name="Sengamalay N."/>
            <person name="Shetty A.C."/>
            <person name="Su Q."/>
            <person name="Tallon L."/>
            <person name="Fraser C.M."/>
            <person name="Frutos R."/>
            <person name="Molina D.M."/>
            <person name="Krause P.J."/>
            <person name="Ben Mamoun C."/>
        </authorList>
    </citation>
    <scope>NUCLEOTIDE SEQUENCE [LARGE SCALE GENOMIC DNA]</scope>
    <source>
        <strain evidence="4 5">RI</strain>
    </source>
</reference>
<dbReference type="GO" id="GO:0035861">
    <property type="term" value="C:site of double-strand break"/>
    <property type="evidence" value="ECO:0007669"/>
    <property type="project" value="TreeGrafter"/>
</dbReference>
<dbReference type="InterPro" id="IPR013970">
    <property type="entry name" value="Rfa2"/>
</dbReference>
<dbReference type="EMBL" id="LN871599">
    <property type="protein sequence ID" value="SIO73735.1"/>
    <property type="molecule type" value="Genomic_DNA"/>
</dbReference>
<name>A0A1N6LXY6_BABMR</name>
<keyword evidence="5" id="KW-1185">Reference proteome</keyword>
<proteinExistence type="inferred from homology"/>
<comment type="subcellular location">
    <subcellularLocation>
        <location evidence="1">Nucleus</location>
    </subcellularLocation>
</comment>
<sequence length="108" mass="11805">MGINGKRITGSMLPQYIGQTIRFVGKVVTAKGNYLLLKSADNLEVSCTINSPIPSSKFIEVVARVRDSATIEQNGNLYSLGEDCDLDLMAKVISLSHNPTISQYYYAS</sequence>
<keyword evidence="3" id="KW-0539">Nucleus</keyword>
<organism evidence="4 5">
    <name type="scientific">Babesia microti (strain RI)</name>
    <dbReference type="NCBI Taxonomy" id="1133968"/>
    <lineage>
        <taxon>Eukaryota</taxon>
        <taxon>Sar</taxon>
        <taxon>Alveolata</taxon>
        <taxon>Apicomplexa</taxon>
        <taxon>Aconoidasida</taxon>
        <taxon>Piroplasmida</taxon>
        <taxon>Babesiidae</taxon>
        <taxon>Babesia</taxon>
    </lineage>
</organism>
<dbReference type="GO" id="GO:0006284">
    <property type="term" value="P:base-excision repair"/>
    <property type="evidence" value="ECO:0007669"/>
    <property type="project" value="TreeGrafter"/>
</dbReference>
<dbReference type="GO" id="GO:0003684">
    <property type="term" value="F:damaged DNA binding"/>
    <property type="evidence" value="ECO:0007669"/>
    <property type="project" value="TreeGrafter"/>
</dbReference>
<dbReference type="GeneID" id="33043777"/>
<dbReference type="OrthoDB" id="188186at2759"/>